<protein>
    <submittedName>
        <fullName evidence="4">TetR/AcrR family transcriptional regulator</fullName>
    </submittedName>
</protein>
<dbReference type="RefSeq" id="WP_248936472.1">
    <property type="nucleotide sequence ID" value="NZ_JAKILF010000005.1"/>
</dbReference>
<keyword evidence="5" id="KW-1185">Reference proteome</keyword>
<dbReference type="SUPFAM" id="SSF46689">
    <property type="entry name" value="Homeodomain-like"/>
    <property type="match status" value="1"/>
</dbReference>
<gene>
    <name evidence="4" type="ORF">ACFOE0_00510</name>
</gene>
<organism evidence="4 5">
    <name type="scientific">Shewanella submarina</name>
    <dbReference type="NCBI Taxonomy" id="2016376"/>
    <lineage>
        <taxon>Bacteria</taxon>
        <taxon>Pseudomonadati</taxon>
        <taxon>Pseudomonadota</taxon>
        <taxon>Gammaproteobacteria</taxon>
        <taxon>Alteromonadales</taxon>
        <taxon>Shewanellaceae</taxon>
        <taxon>Shewanella</taxon>
    </lineage>
</organism>
<dbReference type="Pfam" id="PF00440">
    <property type="entry name" value="TetR_N"/>
    <property type="match status" value="1"/>
</dbReference>
<dbReference type="Proteomes" id="UP001595621">
    <property type="component" value="Unassembled WGS sequence"/>
</dbReference>
<evidence type="ECO:0000259" key="3">
    <source>
        <dbReference type="PROSITE" id="PS50977"/>
    </source>
</evidence>
<accession>A0ABV7GA29</accession>
<dbReference type="PROSITE" id="PS50977">
    <property type="entry name" value="HTH_TETR_2"/>
    <property type="match status" value="1"/>
</dbReference>
<evidence type="ECO:0000313" key="5">
    <source>
        <dbReference type="Proteomes" id="UP001595621"/>
    </source>
</evidence>
<dbReference type="InterPro" id="IPR009057">
    <property type="entry name" value="Homeodomain-like_sf"/>
</dbReference>
<evidence type="ECO:0000256" key="1">
    <source>
        <dbReference type="ARBA" id="ARBA00023125"/>
    </source>
</evidence>
<comment type="caution">
    <text evidence="4">The sequence shown here is derived from an EMBL/GenBank/DDBJ whole genome shotgun (WGS) entry which is preliminary data.</text>
</comment>
<evidence type="ECO:0000313" key="4">
    <source>
        <dbReference type="EMBL" id="MFC3136672.1"/>
    </source>
</evidence>
<feature type="domain" description="HTH tetR-type" evidence="3">
    <location>
        <begin position="3"/>
        <end position="63"/>
    </location>
</feature>
<reference evidence="5" key="1">
    <citation type="journal article" date="2019" name="Int. J. Syst. Evol. Microbiol.">
        <title>The Global Catalogue of Microorganisms (GCM) 10K type strain sequencing project: providing services to taxonomists for standard genome sequencing and annotation.</title>
        <authorList>
            <consortium name="The Broad Institute Genomics Platform"/>
            <consortium name="The Broad Institute Genome Sequencing Center for Infectious Disease"/>
            <person name="Wu L."/>
            <person name="Ma J."/>
        </authorList>
    </citation>
    <scope>NUCLEOTIDE SEQUENCE [LARGE SCALE GENOMIC DNA]</scope>
    <source>
        <strain evidence="5">KCTC 52277</strain>
    </source>
</reference>
<dbReference type="Gene3D" id="1.10.357.10">
    <property type="entry name" value="Tetracycline Repressor, domain 2"/>
    <property type="match status" value="1"/>
</dbReference>
<evidence type="ECO:0000256" key="2">
    <source>
        <dbReference type="PROSITE-ProRule" id="PRU00335"/>
    </source>
</evidence>
<keyword evidence="1 2" id="KW-0238">DNA-binding</keyword>
<feature type="DNA-binding region" description="H-T-H motif" evidence="2">
    <location>
        <begin position="26"/>
        <end position="45"/>
    </location>
</feature>
<name>A0ABV7GA29_9GAMM</name>
<dbReference type="InterPro" id="IPR001647">
    <property type="entry name" value="HTH_TetR"/>
</dbReference>
<dbReference type="EMBL" id="JBHRTD010000001">
    <property type="protein sequence ID" value="MFC3136672.1"/>
    <property type="molecule type" value="Genomic_DNA"/>
</dbReference>
<sequence length="223" mass="25242">MGINTTDHILRVAEQLIHREGVIGFKFCSVAKEAGISTTTLYKSFSNKEDLLVALASKCFDGSKSKKWWLTLDYDALSKVLAYYTLHLDCCSDSPFYSSMSTLACNQLICSRSNHPHISELNKHAYGFWQTPIELLQQARAAGQCQLTDDAIQRLCGLISVVIRGRELISNTEVGRSCSEDAALTTRWILEFCFKQMGFDHFELREALDNADTMIMFEKLKQF</sequence>
<proteinExistence type="predicted"/>
<dbReference type="PRINTS" id="PR00455">
    <property type="entry name" value="HTHTETR"/>
</dbReference>